<dbReference type="CDD" id="cd00090">
    <property type="entry name" value="HTH_ARSR"/>
    <property type="match status" value="1"/>
</dbReference>
<dbReference type="InterPro" id="IPR036390">
    <property type="entry name" value="WH_DNA-bd_sf"/>
</dbReference>
<dbReference type="InterPro" id="IPR039422">
    <property type="entry name" value="MarR/SlyA-like"/>
</dbReference>
<evidence type="ECO:0000313" key="3">
    <source>
        <dbReference type="Proteomes" id="UP000526408"/>
    </source>
</evidence>
<dbReference type="PANTHER" id="PTHR33164">
    <property type="entry name" value="TRANSCRIPTIONAL REGULATOR, MARR FAMILY"/>
    <property type="match status" value="1"/>
</dbReference>
<dbReference type="InterPro" id="IPR000835">
    <property type="entry name" value="HTH_MarR-typ"/>
</dbReference>
<comment type="caution">
    <text evidence="2">The sequence shown here is derived from an EMBL/GenBank/DDBJ whole genome shotgun (WGS) entry which is preliminary data.</text>
</comment>
<dbReference type="EMBL" id="JAAZQQ010000003">
    <property type="protein sequence ID" value="NKX45151.1"/>
    <property type="molecule type" value="Genomic_DNA"/>
</dbReference>
<dbReference type="SUPFAM" id="SSF46785">
    <property type="entry name" value="Winged helix' DNA-binding domain"/>
    <property type="match status" value="1"/>
</dbReference>
<evidence type="ECO:0000313" key="2">
    <source>
        <dbReference type="EMBL" id="NKX45151.1"/>
    </source>
</evidence>
<dbReference type="InterPro" id="IPR036388">
    <property type="entry name" value="WH-like_DNA-bd_sf"/>
</dbReference>
<sequence length="158" mass="17229">MTDPFVLDGFLPYRIAVLAGRLSREFSRFYQERFGLSRAEWRVMAHLSQEAEVSVREIHARVDMDKSKVSRAATRLEEAGIVTKQVSQRDRRLVVLALTDKGSAMMAELAGAARAYHDELIGRLGPEAAGFLGGIDALMGEAGATPRHTGAVRSAAGE</sequence>
<evidence type="ECO:0000259" key="1">
    <source>
        <dbReference type="PROSITE" id="PS50995"/>
    </source>
</evidence>
<dbReference type="Pfam" id="PF12802">
    <property type="entry name" value="MarR_2"/>
    <property type="match status" value="1"/>
</dbReference>
<accession>A0A7X6GZB9</accession>
<name>A0A7X6GZB9_9RHOB</name>
<proteinExistence type="predicted"/>
<dbReference type="InterPro" id="IPR011991">
    <property type="entry name" value="ArsR-like_HTH"/>
</dbReference>
<dbReference type="Gene3D" id="1.10.10.10">
    <property type="entry name" value="Winged helix-like DNA-binding domain superfamily/Winged helix DNA-binding domain"/>
    <property type="match status" value="1"/>
</dbReference>
<protein>
    <submittedName>
        <fullName evidence="2">Winged helix-turn-helix transcriptional regulator</fullName>
    </submittedName>
</protein>
<dbReference type="GO" id="GO:0006950">
    <property type="term" value="P:response to stress"/>
    <property type="evidence" value="ECO:0007669"/>
    <property type="project" value="TreeGrafter"/>
</dbReference>
<dbReference type="PANTHER" id="PTHR33164:SF57">
    <property type="entry name" value="MARR-FAMILY TRANSCRIPTIONAL REGULATOR"/>
    <property type="match status" value="1"/>
</dbReference>
<dbReference type="PRINTS" id="PR00598">
    <property type="entry name" value="HTHMARR"/>
</dbReference>
<dbReference type="SMART" id="SM00347">
    <property type="entry name" value="HTH_MARR"/>
    <property type="match status" value="1"/>
</dbReference>
<dbReference type="PROSITE" id="PS50995">
    <property type="entry name" value="HTH_MARR_2"/>
    <property type="match status" value="1"/>
</dbReference>
<gene>
    <name evidence="2" type="ORF">HCU73_11155</name>
</gene>
<dbReference type="RefSeq" id="WP_168623535.1">
    <property type="nucleotide sequence ID" value="NZ_JAAZQQ010000003.1"/>
</dbReference>
<keyword evidence="3" id="KW-1185">Reference proteome</keyword>
<dbReference type="AlphaFoldDB" id="A0A7X6GZB9"/>
<organism evidence="2 3">
    <name type="scientific">Roseicyclus persicicus</name>
    <dbReference type="NCBI Taxonomy" id="2650661"/>
    <lineage>
        <taxon>Bacteria</taxon>
        <taxon>Pseudomonadati</taxon>
        <taxon>Pseudomonadota</taxon>
        <taxon>Alphaproteobacteria</taxon>
        <taxon>Rhodobacterales</taxon>
        <taxon>Roseobacteraceae</taxon>
        <taxon>Roseicyclus</taxon>
    </lineage>
</organism>
<dbReference type="GO" id="GO:0003700">
    <property type="term" value="F:DNA-binding transcription factor activity"/>
    <property type="evidence" value="ECO:0007669"/>
    <property type="project" value="InterPro"/>
</dbReference>
<reference evidence="2 3" key="1">
    <citation type="submission" date="2020-04" db="EMBL/GenBank/DDBJ databases">
        <authorList>
            <person name="Yoon J."/>
        </authorList>
    </citation>
    <scope>NUCLEOTIDE SEQUENCE [LARGE SCALE GENOMIC DNA]</scope>
    <source>
        <strain evidence="2 3">KMU-115</strain>
    </source>
</reference>
<feature type="domain" description="HTH marR-type" evidence="1">
    <location>
        <begin position="8"/>
        <end position="144"/>
    </location>
</feature>
<dbReference type="Proteomes" id="UP000526408">
    <property type="component" value="Unassembled WGS sequence"/>
</dbReference>